<dbReference type="Proteomes" id="UP000446658">
    <property type="component" value="Unassembled WGS sequence"/>
</dbReference>
<dbReference type="PANTHER" id="PTHR34980">
    <property type="entry name" value="INNER MEMBRANE PROTEIN-RELATED-RELATED"/>
    <property type="match status" value="1"/>
</dbReference>
<comment type="caution">
    <text evidence="2">The sequence shown here is derived from an EMBL/GenBank/DDBJ whole genome shotgun (WGS) entry which is preliminary data.</text>
</comment>
<feature type="transmembrane region" description="Helical" evidence="1">
    <location>
        <begin position="63"/>
        <end position="85"/>
    </location>
</feature>
<dbReference type="GO" id="GO:0005886">
    <property type="term" value="C:plasma membrane"/>
    <property type="evidence" value="ECO:0007669"/>
    <property type="project" value="TreeGrafter"/>
</dbReference>
<evidence type="ECO:0000313" key="3">
    <source>
        <dbReference type="Proteomes" id="UP000446658"/>
    </source>
</evidence>
<keyword evidence="3" id="KW-1185">Reference proteome</keyword>
<keyword evidence="1" id="KW-0472">Membrane</keyword>
<keyword evidence="1" id="KW-1133">Transmembrane helix</keyword>
<sequence>MVFCRDCGKEIHESAPTCPQCGAPQMVDSTASASIGSDGFFELGLMPFKRFADFSGRARRKEYWYFVLITMIMSIVFSLIHPALYVLNSVILLLPTIAVTVRRMHDTDRSGWWMLVPIVGFVFLCLDSQPSTNRFGPSPKVV</sequence>
<evidence type="ECO:0000256" key="1">
    <source>
        <dbReference type="SAM" id="Phobius"/>
    </source>
</evidence>
<proteinExistence type="predicted"/>
<dbReference type="EMBL" id="WLYX01000001">
    <property type="protein sequence ID" value="MTD32900.1"/>
    <property type="molecule type" value="Genomic_DNA"/>
</dbReference>
<organism evidence="2 3">
    <name type="scientific">Paludibacterium denitrificans</name>
    <dbReference type="NCBI Taxonomy" id="2675226"/>
    <lineage>
        <taxon>Bacteria</taxon>
        <taxon>Pseudomonadati</taxon>
        <taxon>Pseudomonadota</taxon>
        <taxon>Betaproteobacteria</taxon>
        <taxon>Neisseriales</taxon>
        <taxon>Chromobacteriaceae</taxon>
        <taxon>Paludibacterium</taxon>
    </lineage>
</organism>
<name>A0A844GC27_9NEIS</name>
<dbReference type="PANTHER" id="PTHR34980:SF2">
    <property type="entry name" value="INNER MEMBRANE PROTEIN YHAH-RELATED"/>
    <property type="match status" value="1"/>
</dbReference>
<protein>
    <submittedName>
        <fullName evidence="2">DUF805 domain-containing protein</fullName>
    </submittedName>
</protein>
<evidence type="ECO:0000313" key="2">
    <source>
        <dbReference type="EMBL" id="MTD32900.1"/>
    </source>
</evidence>
<accession>A0A844GC27</accession>
<gene>
    <name evidence="2" type="ORF">GKE73_05750</name>
</gene>
<dbReference type="InterPro" id="IPR008523">
    <property type="entry name" value="DUF805"/>
</dbReference>
<keyword evidence="1" id="KW-0812">Transmembrane</keyword>
<reference evidence="2 3" key="1">
    <citation type="submission" date="2019-11" db="EMBL/GenBank/DDBJ databases">
        <title>Draft genome sequence of Paludibacterium sp. dN18-1.</title>
        <authorList>
            <person name="Im W.-T."/>
        </authorList>
    </citation>
    <scope>NUCLEOTIDE SEQUENCE [LARGE SCALE GENOMIC DNA]</scope>
    <source>
        <strain evidence="3">dN 18-1</strain>
    </source>
</reference>
<feature type="transmembrane region" description="Helical" evidence="1">
    <location>
        <begin position="110"/>
        <end position="126"/>
    </location>
</feature>
<dbReference type="Pfam" id="PF05656">
    <property type="entry name" value="DUF805"/>
    <property type="match status" value="1"/>
</dbReference>
<dbReference type="AlphaFoldDB" id="A0A844GC27"/>